<keyword evidence="5" id="KW-0238">DNA-binding</keyword>
<dbReference type="InterPro" id="IPR045279">
    <property type="entry name" value="ARR-like"/>
</dbReference>
<feature type="modified residue" description="4-aspartylphosphate" evidence="9">
    <location>
        <position position="25"/>
    </location>
</feature>
<dbReference type="InterPro" id="IPR006447">
    <property type="entry name" value="Myb_dom_plants"/>
</dbReference>
<dbReference type="Pfam" id="PF00249">
    <property type="entry name" value="Myb_DNA-binding"/>
    <property type="match status" value="1"/>
</dbReference>
<dbReference type="NCBIfam" id="TIGR01557">
    <property type="entry name" value="myb_SHAQKYF"/>
    <property type="match status" value="1"/>
</dbReference>
<dbReference type="Proteomes" id="UP000008810">
    <property type="component" value="Chromosome 4"/>
</dbReference>
<accession>A0A0Q3EKV8</accession>
<dbReference type="GO" id="GO:0003677">
    <property type="term" value="F:DNA binding"/>
    <property type="evidence" value="ECO:0007669"/>
    <property type="project" value="UniProtKB-KW"/>
</dbReference>
<evidence type="ECO:0000256" key="10">
    <source>
        <dbReference type="SAM" id="MobiDB-lite"/>
    </source>
</evidence>
<comment type="subcellular location">
    <subcellularLocation>
        <location evidence="1">Nucleus</location>
    </subcellularLocation>
</comment>
<evidence type="ECO:0000256" key="3">
    <source>
        <dbReference type="ARBA" id="ARBA00023012"/>
    </source>
</evidence>
<evidence type="ECO:0000313" key="14">
    <source>
        <dbReference type="EnsemblPlants" id="KQJ88223"/>
    </source>
</evidence>
<dbReference type="InterPro" id="IPR009057">
    <property type="entry name" value="Homeodomain-like_sf"/>
</dbReference>
<dbReference type="Gramene" id="KQJ88223">
    <property type="protein sequence ID" value="KQJ88223"/>
    <property type="gene ID" value="BRADI_4g16463v3"/>
</dbReference>
<feature type="domain" description="Response regulatory" evidence="11">
    <location>
        <begin position="1"/>
        <end position="89"/>
    </location>
</feature>
<evidence type="ECO:0000256" key="4">
    <source>
        <dbReference type="ARBA" id="ARBA00023015"/>
    </source>
</evidence>
<evidence type="ECO:0000259" key="12">
    <source>
        <dbReference type="PROSITE" id="PS51294"/>
    </source>
</evidence>
<feature type="region of interest" description="Disordered" evidence="10">
    <location>
        <begin position="386"/>
        <end position="405"/>
    </location>
</feature>
<dbReference type="OrthoDB" id="60033at2759"/>
<sequence>MTRDPVMALQMLREGKDQFDLVISDVHMPDMDGFELLEHIGLEMDLPVIMLSANEEIETVMKGITNGACDYLVKPLCAKELKNIWQHIVRRRNPHLRNDRSSINSGKNYYADEKQGPAKDIRKCPGMIKYHGDVSHEIKENVVLSAQTKPRVRWTKELHGIFLKAVNQLGIDKAVPKKILDMMDVDYLNRENIASHLQVYFIHLKYRLYLKKVKTKVENNTIMNSNPSADASTRLSSSFNAMKEPESFQYYHGHGQYQPSRNNFSTRIDSHSPSSFGADNVMPTQSKQRDDLGMGQIDNGGSMFLKDVTSASSPLPDARQHTSSSNSYANMPADAFSSFRSCGISYSNILCGKPLEASIGNDTGNYFARIPYGGLLVHANQLPVQPSPQLRHGHSSQKNPCGDDNRDIGNFWQDAKLSDHGNTDGRESQANILNINHVTSLATASAGSMCQNKLQNQMGAILSTSEQNVSFNVASNDTSSIQLLNESSTLGITSGIGSYTLPNLQMVSYVTSTHMLNGGSEGGILSMQEQGSVDPEAVNDQPNYNNGPLIGTNELDGSCSWDDILVLNEK</sequence>
<dbReference type="EMBL" id="CM000883">
    <property type="protein sequence ID" value="KQJ88223.1"/>
    <property type="molecule type" value="Genomic_DNA"/>
</dbReference>
<keyword evidence="6" id="KW-0010">Activator</keyword>
<dbReference type="InterPro" id="IPR017930">
    <property type="entry name" value="Myb_dom"/>
</dbReference>
<reference evidence="13 14" key="1">
    <citation type="journal article" date="2010" name="Nature">
        <title>Genome sequencing and analysis of the model grass Brachypodium distachyon.</title>
        <authorList>
            <consortium name="International Brachypodium Initiative"/>
        </authorList>
    </citation>
    <scope>NUCLEOTIDE SEQUENCE [LARGE SCALE GENOMIC DNA]</scope>
    <source>
        <strain evidence="13 14">Bd21</strain>
    </source>
</reference>
<dbReference type="PANTHER" id="PTHR43874">
    <property type="entry name" value="TWO-COMPONENT RESPONSE REGULATOR"/>
    <property type="match status" value="1"/>
</dbReference>
<dbReference type="CDD" id="cd17584">
    <property type="entry name" value="REC_typeB_ARR-like"/>
    <property type="match status" value="1"/>
</dbReference>
<reference evidence="14" key="3">
    <citation type="submission" date="2018-08" db="UniProtKB">
        <authorList>
            <consortium name="EnsemblPlants"/>
        </authorList>
    </citation>
    <scope>IDENTIFICATION</scope>
    <source>
        <strain evidence="14">cv. Bd21</strain>
    </source>
</reference>
<evidence type="ECO:0000256" key="6">
    <source>
        <dbReference type="ARBA" id="ARBA00023159"/>
    </source>
</evidence>
<evidence type="ECO:0000256" key="5">
    <source>
        <dbReference type="ARBA" id="ARBA00023125"/>
    </source>
</evidence>
<keyword evidence="2 9" id="KW-0597">Phosphoprotein</keyword>
<evidence type="ECO:0008006" key="16">
    <source>
        <dbReference type="Google" id="ProtNLM"/>
    </source>
</evidence>
<dbReference type="GO" id="GO:0005634">
    <property type="term" value="C:nucleus"/>
    <property type="evidence" value="ECO:0007669"/>
    <property type="project" value="UniProtKB-SubCell"/>
</dbReference>
<evidence type="ECO:0000256" key="1">
    <source>
        <dbReference type="ARBA" id="ARBA00004123"/>
    </source>
</evidence>
<dbReference type="Gene3D" id="3.40.50.2300">
    <property type="match status" value="1"/>
</dbReference>
<dbReference type="InterPro" id="IPR001005">
    <property type="entry name" value="SANT/Myb"/>
</dbReference>
<dbReference type="PROSITE" id="PS50110">
    <property type="entry name" value="RESPONSE_REGULATORY"/>
    <property type="match status" value="1"/>
</dbReference>
<dbReference type="InterPro" id="IPR011006">
    <property type="entry name" value="CheY-like_superfamily"/>
</dbReference>
<dbReference type="AlphaFoldDB" id="A0A0Q3EKV8"/>
<feature type="region of interest" description="Disordered" evidence="10">
    <location>
        <begin position="530"/>
        <end position="552"/>
    </location>
</feature>
<protein>
    <recommendedName>
        <fullName evidence="16">Two-component response regulator</fullName>
    </recommendedName>
</protein>
<dbReference type="InParanoid" id="A0A0Q3EKV8"/>
<organism evidence="13">
    <name type="scientific">Brachypodium distachyon</name>
    <name type="common">Purple false brome</name>
    <name type="synonym">Trachynia distachya</name>
    <dbReference type="NCBI Taxonomy" id="15368"/>
    <lineage>
        <taxon>Eukaryota</taxon>
        <taxon>Viridiplantae</taxon>
        <taxon>Streptophyta</taxon>
        <taxon>Embryophyta</taxon>
        <taxon>Tracheophyta</taxon>
        <taxon>Spermatophyta</taxon>
        <taxon>Magnoliopsida</taxon>
        <taxon>Liliopsida</taxon>
        <taxon>Poales</taxon>
        <taxon>Poaceae</taxon>
        <taxon>BOP clade</taxon>
        <taxon>Pooideae</taxon>
        <taxon>Stipodae</taxon>
        <taxon>Brachypodieae</taxon>
        <taxon>Brachypodium</taxon>
    </lineage>
</organism>
<dbReference type="GO" id="GO:0009736">
    <property type="term" value="P:cytokinin-activated signaling pathway"/>
    <property type="evidence" value="ECO:0007669"/>
    <property type="project" value="InterPro"/>
</dbReference>
<dbReference type="SUPFAM" id="SSF46689">
    <property type="entry name" value="Homeodomain-like"/>
    <property type="match status" value="1"/>
</dbReference>
<reference evidence="13" key="2">
    <citation type="submission" date="2017-06" db="EMBL/GenBank/DDBJ databases">
        <title>WGS assembly of Brachypodium distachyon.</title>
        <authorList>
            <consortium name="The International Brachypodium Initiative"/>
            <person name="Lucas S."/>
            <person name="Harmon-Smith M."/>
            <person name="Lail K."/>
            <person name="Tice H."/>
            <person name="Grimwood J."/>
            <person name="Bruce D."/>
            <person name="Barry K."/>
            <person name="Shu S."/>
            <person name="Lindquist E."/>
            <person name="Wang M."/>
            <person name="Pitluck S."/>
            <person name="Vogel J.P."/>
            <person name="Garvin D.F."/>
            <person name="Mockler T.C."/>
            <person name="Schmutz J."/>
            <person name="Rokhsar D."/>
            <person name="Bevan M.W."/>
        </authorList>
    </citation>
    <scope>NUCLEOTIDE SEQUENCE</scope>
    <source>
        <strain evidence="13">Bd21</strain>
    </source>
</reference>
<dbReference type="FunFam" id="1.10.10.60:FF:000007">
    <property type="entry name" value="Two-component response regulator"/>
    <property type="match status" value="1"/>
</dbReference>
<dbReference type="SUPFAM" id="SSF52172">
    <property type="entry name" value="CheY-like"/>
    <property type="match status" value="1"/>
</dbReference>
<dbReference type="Pfam" id="PF00072">
    <property type="entry name" value="Response_reg"/>
    <property type="match status" value="1"/>
</dbReference>
<dbReference type="PROSITE" id="PS51294">
    <property type="entry name" value="HTH_MYB"/>
    <property type="match status" value="1"/>
</dbReference>
<feature type="domain" description="HTH myb-type" evidence="12">
    <location>
        <begin position="146"/>
        <end position="205"/>
    </location>
</feature>
<keyword evidence="3" id="KW-0902">Two-component regulatory system</keyword>
<evidence type="ECO:0000256" key="7">
    <source>
        <dbReference type="ARBA" id="ARBA00023163"/>
    </source>
</evidence>
<evidence type="ECO:0000256" key="2">
    <source>
        <dbReference type="ARBA" id="ARBA00022553"/>
    </source>
</evidence>
<dbReference type="EnsemblPlants" id="KQJ88223">
    <property type="protein sequence ID" value="KQJ88223"/>
    <property type="gene ID" value="BRADI_4g16463v3"/>
</dbReference>
<name>A0A0Q3EKV8_BRADI</name>
<dbReference type="Gene3D" id="1.10.10.60">
    <property type="entry name" value="Homeodomain-like"/>
    <property type="match status" value="1"/>
</dbReference>
<evidence type="ECO:0000256" key="8">
    <source>
        <dbReference type="ARBA" id="ARBA00023242"/>
    </source>
</evidence>
<dbReference type="InterPro" id="IPR001789">
    <property type="entry name" value="Sig_transdc_resp-reg_receiver"/>
</dbReference>
<keyword evidence="4" id="KW-0805">Transcription regulation</keyword>
<dbReference type="GO" id="GO:0000160">
    <property type="term" value="P:phosphorelay signal transduction system"/>
    <property type="evidence" value="ECO:0007669"/>
    <property type="project" value="UniProtKB-KW"/>
</dbReference>
<evidence type="ECO:0000313" key="15">
    <source>
        <dbReference type="Proteomes" id="UP000008810"/>
    </source>
</evidence>
<evidence type="ECO:0000256" key="9">
    <source>
        <dbReference type="PROSITE-ProRule" id="PRU00169"/>
    </source>
</evidence>
<dbReference type="SMART" id="SM00448">
    <property type="entry name" value="REC"/>
    <property type="match status" value="1"/>
</dbReference>
<gene>
    <name evidence="13" type="ORF">BRADI_4g16463v3</name>
</gene>
<keyword evidence="7" id="KW-0804">Transcription</keyword>
<proteinExistence type="predicted"/>
<dbReference type="PANTHER" id="PTHR43874:SF7">
    <property type="entry name" value="TWO-COMPONENT RESPONSE REGULATOR ARR10"/>
    <property type="match status" value="1"/>
</dbReference>
<keyword evidence="15" id="KW-1185">Reference proteome</keyword>
<evidence type="ECO:0000313" key="13">
    <source>
        <dbReference type="EMBL" id="KQJ88223.1"/>
    </source>
</evidence>
<keyword evidence="8" id="KW-0539">Nucleus</keyword>
<evidence type="ECO:0000259" key="11">
    <source>
        <dbReference type="PROSITE" id="PS50110"/>
    </source>
</evidence>